<dbReference type="PANTHER" id="PTHR36844:SF1">
    <property type="entry name" value="PROTEASE PRSW"/>
    <property type="match status" value="1"/>
</dbReference>
<feature type="transmembrane region" description="Helical" evidence="1">
    <location>
        <begin position="158"/>
        <end position="185"/>
    </location>
</feature>
<protein>
    <submittedName>
        <fullName evidence="2">PrsW family glutamic-type intramembrane protease</fullName>
        <ecNumber evidence="2">3.4.-.-</ecNumber>
    </submittedName>
</protein>
<dbReference type="Pfam" id="PF13367">
    <property type="entry name" value="PrsW-protease"/>
    <property type="match status" value="1"/>
</dbReference>
<feature type="transmembrane region" description="Helical" evidence="1">
    <location>
        <begin position="197"/>
        <end position="217"/>
    </location>
</feature>
<dbReference type="Proteomes" id="UP001596527">
    <property type="component" value="Unassembled WGS sequence"/>
</dbReference>
<dbReference type="EMBL" id="JBHTEF010000001">
    <property type="protein sequence ID" value="MFC7580346.1"/>
    <property type="molecule type" value="Genomic_DNA"/>
</dbReference>
<sequence length="430" mass="45677">MDGQEPWGGPGEDYRLRRIARREGAAEDASASGAAPAAGRPRLDSVAPVWQPPARRRSVPWFEVVLITAGVLGVAVLLAQYVLTGGVATTAQMTTVALVPLALVLAVLGHIDRWEPEPLWPRLVALAWGAGVAALAASIVNTAMLMNVAQVTGDYQGAMASVSVLVAPVVEETLKGAGVLALVLWRRSSVNSVLDGVIYAGYVGAGFAFVENIGYFLQASGSGSGVLGATVFLRGVLSPFVHPMATSFTGMALAWAVVGTRSRWSWTWIGPLGWAAAMGVHGLWNFLGTQAGLSWFGWYLVVEVPLFAVWVTALLVASRREARRIARGLAPYVRTGWMLPAEVPMVVDRGGRRAARRWASTGGRDSARAMRTFQRDAACLGLDQMIMTAAGPQADRIDHDRALLAELGEARGAFLRDTRLAAAQAGMGRP</sequence>
<comment type="caution">
    <text evidence="2">The sequence shown here is derived from an EMBL/GenBank/DDBJ whole genome shotgun (WGS) entry which is preliminary data.</text>
</comment>
<evidence type="ECO:0000256" key="1">
    <source>
        <dbReference type="SAM" id="Phobius"/>
    </source>
</evidence>
<keyword evidence="1" id="KW-0812">Transmembrane</keyword>
<keyword evidence="1" id="KW-0472">Membrane</keyword>
<name>A0ABW2SLH1_9ACTO</name>
<dbReference type="GO" id="GO:0006508">
    <property type="term" value="P:proteolysis"/>
    <property type="evidence" value="ECO:0007669"/>
    <property type="project" value="UniProtKB-KW"/>
</dbReference>
<dbReference type="PANTHER" id="PTHR36844">
    <property type="entry name" value="PROTEASE PRSW"/>
    <property type="match status" value="1"/>
</dbReference>
<keyword evidence="1" id="KW-1133">Transmembrane helix</keyword>
<organism evidence="2 3">
    <name type="scientific">Schaalia naturae</name>
    <dbReference type="NCBI Taxonomy" id="635203"/>
    <lineage>
        <taxon>Bacteria</taxon>
        <taxon>Bacillati</taxon>
        <taxon>Actinomycetota</taxon>
        <taxon>Actinomycetes</taxon>
        <taxon>Actinomycetales</taxon>
        <taxon>Actinomycetaceae</taxon>
        <taxon>Schaalia</taxon>
    </lineage>
</organism>
<feature type="transmembrane region" description="Helical" evidence="1">
    <location>
        <begin position="123"/>
        <end position="146"/>
    </location>
</feature>
<reference evidence="3" key="1">
    <citation type="journal article" date="2019" name="Int. J. Syst. Evol. Microbiol.">
        <title>The Global Catalogue of Microorganisms (GCM) 10K type strain sequencing project: providing services to taxonomists for standard genome sequencing and annotation.</title>
        <authorList>
            <consortium name="The Broad Institute Genomics Platform"/>
            <consortium name="The Broad Institute Genome Sequencing Center for Infectious Disease"/>
            <person name="Wu L."/>
            <person name="Ma J."/>
        </authorList>
    </citation>
    <scope>NUCLEOTIDE SEQUENCE [LARGE SCALE GENOMIC DNA]</scope>
    <source>
        <strain evidence="3">CCUG 56698</strain>
    </source>
</reference>
<gene>
    <name evidence="2" type="ORF">ACFQWG_03810</name>
</gene>
<feature type="transmembrane region" description="Helical" evidence="1">
    <location>
        <begin position="61"/>
        <end position="83"/>
    </location>
</feature>
<dbReference type="InterPro" id="IPR026898">
    <property type="entry name" value="PrsW"/>
</dbReference>
<dbReference type="EC" id="3.4.-.-" evidence="2"/>
<feature type="transmembrane region" description="Helical" evidence="1">
    <location>
        <begin position="237"/>
        <end position="258"/>
    </location>
</feature>
<keyword evidence="2" id="KW-0378">Hydrolase</keyword>
<accession>A0ABW2SLH1</accession>
<dbReference type="GO" id="GO:0008233">
    <property type="term" value="F:peptidase activity"/>
    <property type="evidence" value="ECO:0007669"/>
    <property type="project" value="UniProtKB-KW"/>
</dbReference>
<proteinExistence type="predicted"/>
<dbReference type="RefSeq" id="WP_380972259.1">
    <property type="nucleotide sequence ID" value="NZ_JBHTEF010000001.1"/>
</dbReference>
<evidence type="ECO:0000313" key="3">
    <source>
        <dbReference type="Proteomes" id="UP001596527"/>
    </source>
</evidence>
<feature type="transmembrane region" description="Helical" evidence="1">
    <location>
        <begin position="265"/>
        <end position="284"/>
    </location>
</feature>
<evidence type="ECO:0000313" key="2">
    <source>
        <dbReference type="EMBL" id="MFC7580346.1"/>
    </source>
</evidence>
<keyword evidence="3" id="KW-1185">Reference proteome</keyword>
<feature type="transmembrane region" description="Helical" evidence="1">
    <location>
        <begin position="296"/>
        <end position="317"/>
    </location>
</feature>
<feature type="transmembrane region" description="Helical" evidence="1">
    <location>
        <begin position="89"/>
        <end position="111"/>
    </location>
</feature>
<keyword evidence="2" id="KW-0645">Protease</keyword>